<gene>
    <name evidence="2" type="ORF">SDRG_15502</name>
</gene>
<dbReference type="PROSITE" id="PS50088">
    <property type="entry name" value="ANK_REPEAT"/>
    <property type="match status" value="6"/>
</dbReference>
<evidence type="ECO:0000256" key="1">
    <source>
        <dbReference type="PROSITE-ProRule" id="PRU00023"/>
    </source>
</evidence>
<dbReference type="InterPro" id="IPR002110">
    <property type="entry name" value="Ankyrin_rpt"/>
</dbReference>
<evidence type="ECO:0000313" key="2">
    <source>
        <dbReference type="EMBL" id="EQC26664.1"/>
    </source>
</evidence>
<organism evidence="2 3">
    <name type="scientific">Saprolegnia diclina (strain VS20)</name>
    <dbReference type="NCBI Taxonomy" id="1156394"/>
    <lineage>
        <taxon>Eukaryota</taxon>
        <taxon>Sar</taxon>
        <taxon>Stramenopiles</taxon>
        <taxon>Oomycota</taxon>
        <taxon>Saprolegniomycetes</taxon>
        <taxon>Saprolegniales</taxon>
        <taxon>Saprolegniaceae</taxon>
        <taxon>Saprolegnia</taxon>
    </lineage>
</organism>
<keyword evidence="3" id="KW-1185">Reference proteome</keyword>
<dbReference type="OrthoDB" id="10249694at2759"/>
<accession>T0PMM1</accession>
<dbReference type="Pfam" id="PF12796">
    <property type="entry name" value="Ank_2"/>
    <property type="match status" value="3"/>
</dbReference>
<dbReference type="Proteomes" id="UP000030762">
    <property type="component" value="Unassembled WGS sequence"/>
</dbReference>
<dbReference type="PROSITE" id="PS50297">
    <property type="entry name" value="ANK_REP_REGION"/>
    <property type="match status" value="5"/>
</dbReference>
<reference evidence="2 3" key="1">
    <citation type="submission" date="2012-04" db="EMBL/GenBank/DDBJ databases">
        <title>The Genome Sequence of Saprolegnia declina VS20.</title>
        <authorList>
            <consortium name="The Broad Institute Genome Sequencing Platform"/>
            <person name="Russ C."/>
            <person name="Nusbaum C."/>
            <person name="Tyler B."/>
            <person name="van West P."/>
            <person name="Dieguez-Uribeondo J."/>
            <person name="de Bruijn I."/>
            <person name="Tripathy S."/>
            <person name="Jiang R."/>
            <person name="Young S.K."/>
            <person name="Zeng Q."/>
            <person name="Gargeya S."/>
            <person name="Fitzgerald M."/>
            <person name="Haas B."/>
            <person name="Abouelleil A."/>
            <person name="Alvarado L."/>
            <person name="Arachchi H.M."/>
            <person name="Berlin A."/>
            <person name="Chapman S.B."/>
            <person name="Goldberg J."/>
            <person name="Griggs A."/>
            <person name="Gujja S."/>
            <person name="Hansen M."/>
            <person name="Howarth C."/>
            <person name="Imamovic A."/>
            <person name="Larimer J."/>
            <person name="McCowen C."/>
            <person name="Montmayeur A."/>
            <person name="Murphy C."/>
            <person name="Neiman D."/>
            <person name="Pearson M."/>
            <person name="Priest M."/>
            <person name="Roberts A."/>
            <person name="Saif S."/>
            <person name="Shea T."/>
            <person name="Sisk P."/>
            <person name="Sykes S."/>
            <person name="Wortman J."/>
            <person name="Nusbaum C."/>
            <person name="Birren B."/>
        </authorList>
    </citation>
    <scope>NUCLEOTIDE SEQUENCE [LARGE SCALE GENOMIC DNA]</scope>
    <source>
        <strain evidence="2 3">VS20</strain>
    </source>
</reference>
<dbReference type="STRING" id="1156394.T0PMM1"/>
<dbReference type="VEuPathDB" id="FungiDB:SDRG_15502"/>
<dbReference type="RefSeq" id="XP_008619899.1">
    <property type="nucleotide sequence ID" value="XM_008621677.1"/>
</dbReference>
<sequence>MPRTLAGEEGHVQVQELLRKHPETIQLVKALREKRIRDASTLLEQEKINVNHYEPDGTTLLHLVLATQDLKLLATMLENPNLAIDATDSSGRTALAIALATGNFEATYALLQSNARLDAVDTAIVTAILRHAASTNDTEMVAALLKHGVRPAATNEKGETALHFAAANGHTAIVQTLLENDKSLLGRCDQKDVAVKGHSCINATNQAGESPLFVATANGHIDVVKALVQAKAKTHHLSNDGSTLLHAAAIGGNPRVLEYILPLCCDLEACDEMKRTPLYVAAEKGHTSAVNTLFDSGASVFAIKKGDKTTVFMVASNHGPVVKALLKKLLPMPTTSGMSYKALTLHRANLVAAKAHLALRNTKLQTAVDVASGAVRDQLLAANTFVEAELHRLEQATQREEAALAAAITARDWTTTLALLGEGVSAMASQDQEALVAAVTDTGNRELLRALLSMAVDANQLESVLQQALAGAVANNKVLLVMDVLHTFANTVHVTTTSGPSPLHIAANTGSVVLLSMLLACPTLNIDAVNEEGYTALALAVQTNQVDAALVLRSVGANVSILLPVF</sequence>
<feature type="repeat" description="ANK" evidence="1">
    <location>
        <begin position="157"/>
        <end position="180"/>
    </location>
</feature>
<feature type="repeat" description="ANK" evidence="1">
    <location>
        <begin position="273"/>
        <end position="305"/>
    </location>
</feature>
<feature type="repeat" description="ANK" evidence="1">
    <location>
        <begin position="90"/>
        <end position="122"/>
    </location>
</feature>
<feature type="repeat" description="ANK" evidence="1">
    <location>
        <begin position="207"/>
        <end position="239"/>
    </location>
</feature>
<evidence type="ECO:0000313" key="3">
    <source>
        <dbReference type="Proteomes" id="UP000030762"/>
    </source>
</evidence>
<dbReference type="SUPFAM" id="SSF48403">
    <property type="entry name" value="Ankyrin repeat"/>
    <property type="match status" value="2"/>
</dbReference>
<keyword evidence="1" id="KW-0040">ANK repeat</keyword>
<dbReference type="eggNOG" id="KOG0504">
    <property type="taxonomic scope" value="Eukaryota"/>
</dbReference>
<dbReference type="InParanoid" id="T0PMM1"/>
<dbReference type="Gene3D" id="1.25.40.20">
    <property type="entry name" value="Ankyrin repeat-containing domain"/>
    <property type="match status" value="4"/>
</dbReference>
<dbReference type="PANTHER" id="PTHR24121:SF23">
    <property type="entry name" value="NO MECHANORECEPTOR POTENTIAL C, ISOFORM H"/>
    <property type="match status" value="1"/>
</dbReference>
<dbReference type="AlphaFoldDB" id="T0PMM1"/>
<proteinExistence type="predicted"/>
<dbReference type="Pfam" id="PF13637">
    <property type="entry name" value="Ank_4"/>
    <property type="match status" value="1"/>
</dbReference>
<dbReference type="OMA" id="EETCLHI"/>
<dbReference type="InterPro" id="IPR036770">
    <property type="entry name" value="Ankyrin_rpt-contain_sf"/>
</dbReference>
<dbReference type="EMBL" id="JH767225">
    <property type="protein sequence ID" value="EQC26664.1"/>
    <property type="molecule type" value="Genomic_DNA"/>
</dbReference>
<name>T0PMM1_SAPDV</name>
<feature type="repeat" description="ANK" evidence="1">
    <location>
        <begin position="240"/>
        <end position="272"/>
    </location>
</feature>
<dbReference type="SMART" id="SM00248">
    <property type="entry name" value="ANK"/>
    <property type="match status" value="10"/>
</dbReference>
<dbReference type="PANTHER" id="PTHR24121">
    <property type="entry name" value="NO MECHANORECEPTOR POTENTIAL C, ISOFORM D-RELATED"/>
    <property type="match status" value="1"/>
</dbReference>
<dbReference type="GeneID" id="19956229"/>
<feature type="repeat" description="ANK" evidence="1">
    <location>
        <begin position="498"/>
        <end position="519"/>
    </location>
</feature>
<protein>
    <submittedName>
        <fullName evidence="2">Uncharacterized protein</fullName>
    </submittedName>
</protein>